<dbReference type="EMBL" id="JAGEOJ010000015">
    <property type="protein sequence ID" value="MBO2452152.1"/>
    <property type="molecule type" value="Genomic_DNA"/>
</dbReference>
<evidence type="ECO:0000313" key="6">
    <source>
        <dbReference type="Proteomes" id="UP000669179"/>
    </source>
</evidence>
<dbReference type="InterPro" id="IPR037165">
    <property type="entry name" value="AldOxase/xan_DH_Mopterin-bd_sf"/>
</dbReference>
<evidence type="ECO:0000259" key="4">
    <source>
        <dbReference type="SMART" id="SM01008"/>
    </source>
</evidence>
<feature type="compositionally biased region" description="Gly residues" evidence="3">
    <location>
        <begin position="796"/>
        <end position="815"/>
    </location>
</feature>
<dbReference type="InterPro" id="IPR000674">
    <property type="entry name" value="Ald_Oxase/Xan_DH_a/b"/>
</dbReference>
<dbReference type="SMART" id="SM01008">
    <property type="entry name" value="Ald_Xan_dh_C"/>
    <property type="match status" value="1"/>
</dbReference>
<sequence>MTAQQEEREIGKARRRSEDARLITGRTQWTDNIQLAGMLHVAFLRSPHAHARITRVDTSAARGRPGVVAVFSGQDFAEEQGSLPCAWPVTEDILIPDHPPMAVSEVRYAGEPVACVVARDRYAAMDALEDIDVDYTPLPAVTDMEQALRQSSDVVHEELGTNQCYRMVVESGDVDAAFRDAPVTIERRFIQQRLIPTAMEPRAVVCRPDGDEFTMWSATQVPHILRLMLSAVTGVDEHRIRVIAPDVGGGFGSKLQVYGEEVLLLLLARRLGRPVKWTESRSEGNMTVHHGRDQIQRLTMAAEQDGKIRGFKVDLLSDMGAYLMLLTPGIATLGAGMFNSIYKMDAYSFTCTGVFTTKMSTDAYRGAGRPEATFGIERMMDELAAELNLDPLEVRRRNWIRHEEFPFTTITGMTYDSGNYEAATDKALALFEYDKLRAEQNDRRDRRDTVQLGLGVSTFTEMCGLAPSRALAQVRSAAGGWEHATVRVLGTGKVEVVTGTSPHGQGHATAWAQITADALGVPFEHVKVLAGDTLIAPRGWDTYGSRSLTIGGIAIHNACQKVVDKARKVAAHMLEAAEADLDYAGGSFSVRGVSGEGSSVSLAEVAGATLAAHDLPDGLEPSLDSDATFDPENFSFPHGTHLCAVEVDTETGFVKIRSYVAVDDIGSVVNPLIVEGQVHGGLAQGIAQALYEEAVYDADGNLTTSTMADYTVPSAADLPTFVTDRTETPATSNPLGVKGVGEAGTIASTPAVVNAVVDALRQFGVKDVQMPCTPERVWRALREAAGEAPQRPGTEPGAGGGLGSVQGGAAEGGDR</sequence>
<keyword evidence="6" id="KW-1185">Reference proteome</keyword>
<keyword evidence="1" id="KW-0500">Molybdenum</keyword>
<dbReference type="InterPro" id="IPR016208">
    <property type="entry name" value="Ald_Oxase/xanthine_DH-like"/>
</dbReference>
<dbReference type="GO" id="GO:0016491">
    <property type="term" value="F:oxidoreductase activity"/>
    <property type="evidence" value="ECO:0007669"/>
    <property type="project" value="UniProtKB-KW"/>
</dbReference>
<keyword evidence="2" id="KW-0560">Oxidoreductase</keyword>
<protein>
    <submittedName>
        <fullName evidence="5">Xanthine dehydrogenase family protein molybdopterin-binding subunit</fullName>
    </submittedName>
</protein>
<evidence type="ECO:0000256" key="1">
    <source>
        <dbReference type="ARBA" id="ARBA00022505"/>
    </source>
</evidence>
<feature type="region of interest" description="Disordered" evidence="3">
    <location>
        <begin position="785"/>
        <end position="815"/>
    </location>
</feature>
<reference evidence="5" key="1">
    <citation type="submission" date="2021-03" db="EMBL/GenBank/DDBJ databases">
        <authorList>
            <person name="Kanchanasin P."/>
            <person name="Saeng-In P."/>
            <person name="Phongsopitanun W."/>
            <person name="Yuki M."/>
            <person name="Kudo T."/>
            <person name="Ohkuma M."/>
            <person name="Tanasupawat S."/>
        </authorList>
    </citation>
    <scope>NUCLEOTIDE SEQUENCE</scope>
    <source>
        <strain evidence="5">GKU 128</strain>
    </source>
</reference>
<dbReference type="Proteomes" id="UP000669179">
    <property type="component" value="Unassembled WGS sequence"/>
</dbReference>
<feature type="domain" description="Aldehyde oxidase/xanthine dehydrogenase a/b hammerhead" evidence="4">
    <location>
        <begin position="24"/>
        <end position="139"/>
    </location>
</feature>
<accession>A0A939TA67</accession>
<dbReference type="AlphaFoldDB" id="A0A939TA67"/>
<evidence type="ECO:0000256" key="3">
    <source>
        <dbReference type="SAM" id="MobiDB-lite"/>
    </source>
</evidence>
<evidence type="ECO:0000313" key="5">
    <source>
        <dbReference type="EMBL" id="MBO2452152.1"/>
    </source>
</evidence>
<dbReference type="Pfam" id="PF20256">
    <property type="entry name" value="MoCoBD_2"/>
    <property type="match status" value="1"/>
</dbReference>
<dbReference type="Pfam" id="PF02738">
    <property type="entry name" value="MoCoBD_1"/>
    <property type="match status" value="1"/>
</dbReference>
<dbReference type="Pfam" id="PF01315">
    <property type="entry name" value="Ald_Xan_dh_C"/>
    <property type="match status" value="1"/>
</dbReference>
<dbReference type="PANTHER" id="PTHR11908:SF132">
    <property type="entry name" value="ALDEHYDE OXIDASE 1-RELATED"/>
    <property type="match status" value="1"/>
</dbReference>
<dbReference type="InterPro" id="IPR046867">
    <property type="entry name" value="AldOxase/xan_DH_MoCoBD2"/>
</dbReference>
<name>A0A939TA67_9ACTN</name>
<dbReference type="RefSeq" id="WP_208260040.1">
    <property type="nucleotide sequence ID" value="NZ_JAGEOJ010000015.1"/>
</dbReference>
<dbReference type="GO" id="GO:0005506">
    <property type="term" value="F:iron ion binding"/>
    <property type="evidence" value="ECO:0007669"/>
    <property type="project" value="InterPro"/>
</dbReference>
<dbReference type="SUPFAM" id="SSF54665">
    <property type="entry name" value="CO dehydrogenase molybdoprotein N-domain-like"/>
    <property type="match status" value="1"/>
</dbReference>
<comment type="caution">
    <text evidence="5">The sequence shown here is derived from an EMBL/GenBank/DDBJ whole genome shotgun (WGS) entry which is preliminary data.</text>
</comment>
<dbReference type="PANTHER" id="PTHR11908">
    <property type="entry name" value="XANTHINE DEHYDROGENASE"/>
    <property type="match status" value="1"/>
</dbReference>
<evidence type="ECO:0000256" key="2">
    <source>
        <dbReference type="ARBA" id="ARBA00023002"/>
    </source>
</evidence>
<proteinExistence type="predicted"/>
<dbReference type="SUPFAM" id="SSF56003">
    <property type="entry name" value="Molybdenum cofactor-binding domain"/>
    <property type="match status" value="1"/>
</dbReference>
<dbReference type="Gene3D" id="3.30.365.10">
    <property type="entry name" value="Aldehyde oxidase/xanthine dehydrogenase, molybdopterin binding domain"/>
    <property type="match status" value="4"/>
</dbReference>
<dbReference type="InterPro" id="IPR036856">
    <property type="entry name" value="Ald_Oxase/Xan_DH_a/b_sf"/>
</dbReference>
<gene>
    <name evidence="5" type="ORF">J4573_34040</name>
</gene>
<dbReference type="Gene3D" id="3.90.1170.50">
    <property type="entry name" value="Aldehyde oxidase/xanthine dehydrogenase, a/b hammerhead"/>
    <property type="match status" value="1"/>
</dbReference>
<organism evidence="5 6">
    <name type="scientific">Actinomadura barringtoniae</name>
    <dbReference type="NCBI Taxonomy" id="1427535"/>
    <lineage>
        <taxon>Bacteria</taxon>
        <taxon>Bacillati</taxon>
        <taxon>Actinomycetota</taxon>
        <taxon>Actinomycetes</taxon>
        <taxon>Streptosporangiales</taxon>
        <taxon>Thermomonosporaceae</taxon>
        <taxon>Actinomadura</taxon>
    </lineage>
</organism>
<dbReference type="InterPro" id="IPR008274">
    <property type="entry name" value="AldOxase/xan_DH_MoCoBD1"/>
</dbReference>